<evidence type="ECO:0000259" key="1">
    <source>
        <dbReference type="Pfam" id="PF02737"/>
    </source>
</evidence>
<dbReference type="SUPFAM" id="SSF51735">
    <property type="entry name" value="NAD(P)-binding Rossmann-fold domains"/>
    <property type="match status" value="1"/>
</dbReference>
<feature type="domain" description="3-hydroxyacyl-CoA dehydrogenase NAD binding" evidence="1">
    <location>
        <begin position="1"/>
        <end position="79"/>
    </location>
</feature>
<dbReference type="GO" id="GO:0070403">
    <property type="term" value="F:NAD+ binding"/>
    <property type="evidence" value="ECO:0007669"/>
    <property type="project" value="InterPro"/>
</dbReference>
<organism evidence="2">
    <name type="scientific">Nymphaea colorata</name>
    <name type="common">pocket water lily</name>
    <dbReference type="NCBI Taxonomy" id="210225"/>
    <lineage>
        <taxon>Eukaryota</taxon>
        <taxon>Viridiplantae</taxon>
        <taxon>Streptophyta</taxon>
        <taxon>Embryophyta</taxon>
        <taxon>Tracheophyta</taxon>
        <taxon>Spermatophyta</taxon>
        <taxon>Magnoliopsida</taxon>
        <taxon>Nymphaeales</taxon>
        <taxon>Nymphaeaceae</taxon>
        <taxon>Nymphaea</taxon>
    </lineage>
</organism>
<protein>
    <recommendedName>
        <fullName evidence="1">3-hydroxyacyl-CoA dehydrogenase NAD binding domain-containing protein</fullName>
    </recommendedName>
</protein>
<reference evidence="2" key="1">
    <citation type="submission" date="2019-09" db="EMBL/GenBank/DDBJ databases">
        <authorList>
            <person name="Zhang L."/>
        </authorList>
    </citation>
    <scope>NUCLEOTIDE SEQUENCE</scope>
</reference>
<evidence type="ECO:0000313" key="2">
    <source>
        <dbReference type="EMBL" id="VVW88212.1"/>
    </source>
</evidence>
<dbReference type="InterPro" id="IPR036291">
    <property type="entry name" value="NAD(P)-bd_dom_sf"/>
</dbReference>
<accession>A0A5K1HKU2</accession>
<dbReference type="Gene3D" id="3.40.50.720">
    <property type="entry name" value="NAD(P)-binding Rossmann-like Domain"/>
    <property type="match status" value="1"/>
</dbReference>
<proteinExistence type="predicted"/>
<gene>
    <name evidence="2" type="ORF">NYM_LOCUS30018</name>
</gene>
<dbReference type="GO" id="GO:0006631">
    <property type="term" value="P:fatty acid metabolic process"/>
    <property type="evidence" value="ECO:0007669"/>
    <property type="project" value="InterPro"/>
</dbReference>
<name>A0A5K1HKU2_9MAGN</name>
<dbReference type="Pfam" id="PF02737">
    <property type="entry name" value="3HCDH_N"/>
    <property type="match status" value="1"/>
</dbReference>
<dbReference type="AlphaFoldDB" id="A0A5K1HKU2"/>
<dbReference type="InterPro" id="IPR006176">
    <property type="entry name" value="3-OHacyl-CoA_DH_NAD-bd"/>
</dbReference>
<dbReference type="EMBL" id="LR722131">
    <property type="protein sequence ID" value="VVW88212.1"/>
    <property type="molecule type" value="Genomic_DNA"/>
</dbReference>
<sequence>MGTGIAIVANRVAKLPVTIYDSNPISLRKAKEFVSDWLKKEQNKNRITAEEITEFNSRIAFTEDINYFKEREVDFAVEVTLLQFRPSWRT</sequence>